<dbReference type="Pfam" id="PF00208">
    <property type="entry name" value="ELFV_dehydrog"/>
    <property type="match status" value="2"/>
</dbReference>
<dbReference type="PIRSF" id="PIRSF000188">
    <property type="entry name" value="Phe_leu_dh"/>
    <property type="match status" value="1"/>
</dbReference>
<dbReference type="SUPFAM" id="SSF53223">
    <property type="entry name" value="Aminoacid dehydrogenase-like, N-terminal domain"/>
    <property type="match status" value="1"/>
</dbReference>
<dbReference type="InterPro" id="IPR016211">
    <property type="entry name" value="Glu/Phe/Leu/Val/Trp_DH_bac/arc"/>
</dbReference>
<proteinExistence type="inferred from homology"/>
<dbReference type="InterPro" id="IPR046346">
    <property type="entry name" value="Aminoacid_DH-like_N_sf"/>
</dbReference>
<keyword evidence="5" id="KW-0547">Nucleotide-binding</keyword>
<feature type="active site" description="Proton donor/acceptor" evidence="4">
    <location>
        <position position="82"/>
    </location>
</feature>
<evidence type="ECO:0000256" key="5">
    <source>
        <dbReference type="PIRSR" id="PIRSR000188-2"/>
    </source>
</evidence>
<organism evidence="8 9">
    <name type="scientific">Ktedonosporobacter rubrisoli</name>
    <dbReference type="NCBI Taxonomy" id="2509675"/>
    <lineage>
        <taxon>Bacteria</taxon>
        <taxon>Bacillati</taxon>
        <taxon>Chloroflexota</taxon>
        <taxon>Ktedonobacteria</taxon>
        <taxon>Ktedonobacterales</taxon>
        <taxon>Ktedonosporobacteraceae</taxon>
        <taxon>Ktedonosporobacter</taxon>
    </lineage>
</organism>
<dbReference type="PANTHER" id="PTHR42722:SF1">
    <property type="entry name" value="VALINE DEHYDROGENASE"/>
    <property type="match status" value="1"/>
</dbReference>
<keyword evidence="3 5" id="KW-0520">NAD</keyword>
<feature type="domain" description="Glutamate/phenylalanine/leucine/valine/L-tryptophan dehydrogenase C-terminal" evidence="7">
    <location>
        <begin position="146"/>
        <end position="355"/>
    </location>
</feature>
<dbReference type="GO" id="GO:0000166">
    <property type="term" value="F:nucleotide binding"/>
    <property type="evidence" value="ECO:0007669"/>
    <property type="project" value="UniProtKB-KW"/>
</dbReference>
<evidence type="ECO:0000256" key="3">
    <source>
        <dbReference type="ARBA" id="ARBA00023027"/>
    </source>
</evidence>
<protein>
    <submittedName>
        <fullName evidence="8">Glu/Leu/Phe/Val dehydrogenase</fullName>
    </submittedName>
</protein>
<dbReference type="SUPFAM" id="SSF51735">
    <property type="entry name" value="NAD(P)-binding Rossmann-fold domains"/>
    <property type="match status" value="1"/>
</dbReference>
<dbReference type="InterPro" id="IPR006097">
    <property type="entry name" value="Glu/Leu/Phe/Val/Trp_DH_dimer"/>
</dbReference>
<dbReference type="Gene3D" id="3.40.50.10860">
    <property type="entry name" value="Leucine Dehydrogenase, chain A, domain 1"/>
    <property type="match status" value="1"/>
</dbReference>
<dbReference type="PANTHER" id="PTHR42722">
    <property type="entry name" value="LEUCINE DEHYDROGENASE"/>
    <property type="match status" value="1"/>
</dbReference>
<dbReference type="GO" id="GO:0006520">
    <property type="term" value="P:amino acid metabolic process"/>
    <property type="evidence" value="ECO:0007669"/>
    <property type="project" value="InterPro"/>
</dbReference>
<accession>A0A4P6K373</accession>
<dbReference type="CDD" id="cd01075">
    <property type="entry name" value="NAD_bind_Leu_Phe_Val_DH"/>
    <property type="match status" value="1"/>
</dbReference>
<dbReference type="Gene3D" id="3.40.50.720">
    <property type="entry name" value="NAD(P)-binding Rossmann-like Domain"/>
    <property type="match status" value="1"/>
</dbReference>
<sequence>MDSLTFKLMEQYDYENLFFCQEKSVGLKAIIAIHDTTLGPAAGGTRMWPYATEEDAVGDALRLARAMTYKCAAAGMNFGGGKCVVIADPKRDKTEALLRTLGRFINRLGGLFVTGVDVGTTVRDMEIMRMESPYIVTVSEALGGPGDTAQTTALGVVQGIRACLKAIYGSPELQGRSVAVQGVGGVGKDVVERLVKAGAIVTIADVDQEKVASVAAAHGVRVVPPDEIAQQAVDVYCPCALGAVLNDRSIPELHCKIVCGSANNQLAEERHGDMLEQHGILYAPDYVVNAGGVLAGIDSFNPGGFKRLRAEETIARIYETVEKLIALARAQHIPTYRAADVLAEERIAMVRQVKSLASGAEKK</sequence>
<dbReference type="RefSeq" id="WP_129893767.1">
    <property type="nucleotide sequence ID" value="NZ_CP035758.1"/>
</dbReference>
<dbReference type="PRINTS" id="PR00082">
    <property type="entry name" value="GLFDHDRGNASE"/>
</dbReference>
<dbReference type="OrthoDB" id="9803297at2"/>
<dbReference type="Proteomes" id="UP000290365">
    <property type="component" value="Chromosome"/>
</dbReference>
<dbReference type="FunFam" id="3.40.50.10860:FF:000010">
    <property type="entry name" value="Leucine dehydrogenase"/>
    <property type="match status" value="1"/>
</dbReference>
<comment type="similarity">
    <text evidence="1 6">Belongs to the Glu/Leu/Phe/Val dehydrogenases family.</text>
</comment>
<evidence type="ECO:0000313" key="8">
    <source>
        <dbReference type="EMBL" id="QBD82698.1"/>
    </source>
</evidence>
<evidence type="ECO:0000256" key="2">
    <source>
        <dbReference type="ARBA" id="ARBA00023002"/>
    </source>
</evidence>
<evidence type="ECO:0000256" key="6">
    <source>
        <dbReference type="RuleBase" id="RU004417"/>
    </source>
</evidence>
<reference evidence="8 9" key="1">
    <citation type="submission" date="2019-01" db="EMBL/GenBank/DDBJ databases">
        <title>Ktedonosporobacter rubrisoli SCAWS-G2.</title>
        <authorList>
            <person name="Huang Y."/>
            <person name="Yan B."/>
        </authorList>
    </citation>
    <scope>NUCLEOTIDE SEQUENCE [LARGE SCALE GENOMIC DNA]</scope>
    <source>
        <strain evidence="8 9">SCAWS-G2</strain>
    </source>
</reference>
<evidence type="ECO:0000256" key="1">
    <source>
        <dbReference type="ARBA" id="ARBA00006382"/>
    </source>
</evidence>
<evidence type="ECO:0000259" key="7">
    <source>
        <dbReference type="SMART" id="SM00839"/>
    </source>
</evidence>
<dbReference type="SMART" id="SM00839">
    <property type="entry name" value="ELFV_dehydrog"/>
    <property type="match status" value="1"/>
</dbReference>
<dbReference type="KEGG" id="kbs:EPA93_44720"/>
<dbReference type="InterPro" id="IPR006096">
    <property type="entry name" value="Glu/Leu/Phe/Val/Trp_DH_C"/>
</dbReference>
<dbReference type="Pfam" id="PF02812">
    <property type="entry name" value="ELFV_dehydrog_N"/>
    <property type="match status" value="1"/>
</dbReference>
<dbReference type="AlphaFoldDB" id="A0A4P6K373"/>
<name>A0A4P6K373_KTERU</name>
<dbReference type="EMBL" id="CP035758">
    <property type="protein sequence ID" value="QBD82698.1"/>
    <property type="molecule type" value="Genomic_DNA"/>
</dbReference>
<dbReference type="InterPro" id="IPR006095">
    <property type="entry name" value="Glu/Leu/Phe/Val/Trp_DH"/>
</dbReference>
<dbReference type="InterPro" id="IPR036291">
    <property type="entry name" value="NAD(P)-bd_dom_sf"/>
</dbReference>
<evidence type="ECO:0000313" key="9">
    <source>
        <dbReference type="Proteomes" id="UP000290365"/>
    </source>
</evidence>
<evidence type="ECO:0000256" key="4">
    <source>
        <dbReference type="PIRSR" id="PIRSR000188-1"/>
    </source>
</evidence>
<feature type="binding site" evidence="5">
    <location>
        <begin position="182"/>
        <end position="187"/>
    </location>
    <ligand>
        <name>NAD(+)</name>
        <dbReference type="ChEBI" id="CHEBI:57540"/>
    </ligand>
</feature>
<gene>
    <name evidence="8" type="ORF">EPA93_44720</name>
</gene>
<keyword evidence="9" id="KW-1185">Reference proteome</keyword>
<dbReference type="GO" id="GO:0016639">
    <property type="term" value="F:oxidoreductase activity, acting on the CH-NH2 group of donors, NAD or NADP as acceptor"/>
    <property type="evidence" value="ECO:0007669"/>
    <property type="project" value="InterPro"/>
</dbReference>
<keyword evidence="2 6" id="KW-0560">Oxidoreductase</keyword>